<evidence type="ECO:0000313" key="6">
    <source>
        <dbReference type="Proteomes" id="UP000243081"/>
    </source>
</evidence>
<evidence type="ECO:0000259" key="4">
    <source>
        <dbReference type="Pfam" id="PF24883"/>
    </source>
</evidence>
<dbReference type="PROSITE" id="PS50088">
    <property type="entry name" value="ANK_REPEAT"/>
    <property type="match status" value="3"/>
</dbReference>
<dbReference type="InterPro" id="IPR027417">
    <property type="entry name" value="P-loop_NTPase"/>
</dbReference>
<dbReference type="SUPFAM" id="SSF52540">
    <property type="entry name" value="P-loop containing nucleoside triphosphate hydrolases"/>
    <property type="match status" value="1"/>
</dbReference>
<gene>
    <name evidence="5" type="ORF">LLEC1_02864</name>
</gene>
<sequence length="1093" mass="121847">MSLKHCRSSKLASVIPHPALTILTIHVAWRRPQAPPVGEDPNHGRLDNEKYTVGCICTLTTEYVAAQVFLDQEHPPPEFTAHHDNNSCTLGRIGEHNIAIAVLPGGEYGTASAARVARDMFHTFPNIRIELMVGIGGGAPTSRHDIRLGDVVVSEPRAGLGGVFQYDLGKKIQDQPFRSTGFLAPPPPVLLTAISGLRAKYEIHGHTIREDIEAILAANKKIRRKYGRPDTTTDRLYNSDVIHSPGEASCPSCSNDGLGLILRTARVEDDDDPAIHYGLIASANQLMKDAKLRDQYADENDVLCFEMEAAGLLNHLPCLVIRGIWDYSDSHKNKEWQGYSAMAAAAYSKALLSQIPPSKVRVEKKISEILPSIQQDIAVLRHKENSRENKIVLDWLTVVHYASRQSECIRTRQAGTGLWLLNSPEYQRWLHSNKRTLFCAGIPGAGKTTLASIVVQDITSRFEKEKNVGVAYLYCDFQQQGRQNADNLLASLLRQLAQGLSSFPDSMQTLYASHKKEGTRPSLNDISRTLESVAAMYSRVFVEVDALDESKCRSTFPSHLSSLQVSTSANVFATSRPIRDDVEEILESVETFQISANSEDIENYIDSHTSELRLLHEKNLDLSKETKAEYRHEIKTIITSVVDGVFLLAQLHLESLIDKTTLYSLNKAVKKLPAGGHALNQAYGETLGRIRSQSNDLRYLAERVLSLLACAERLLTTSELREALAVRQGSAILDENKRECTSIIVSVCAGLVTVDDKTDIIRLVHDTTRKYLRTHMSYIKPQKSRTTPDGPMEDDNMQEEEVAMADAHRTFRIICVTYLSFNVFESGFCQTTAEFEKRLQTNQLYEHAAHNWGHHARQASAKASCRIVIEFLKNSRKMIASSQALLMSTESSWHPRWKQEFSRRMTGLHLAAYFGIEEVMDPLFKGLRDAAARDGSGRTPLFYACMNGQANVVKLLLARGTNFNAKDDSGKTALSHAARQGHEAVVKLLLAVDVVGVDIKDNWGHTPLRLAVEKRHDDIVKLLLAREKVDVNAKDLWGHTPLRSAVERGHEDTAKLLLATEKVDVNAKDLWGQTPLSRASRNRHNTIVKLLRA</sequence>
<dbReference type="InterPro" id="IPR053137">
    <property type="entry name" value="NLR-like"/>
</dbReference>
<dbReference type="EMBL" id="LUKN01004287">
    <property type="protein sequence ID" value="OAQ96229.1"/>
    <property type="molecule type" value="Genomic_DNA"/>
</dbReference>
<accession>A0A179I3B7</accession>
<dbReference type="Gene3D" id="1.25.40.20">
    <property type="entry name" value="Ankyrin repeat-containing domain"/>
    <property type="match status" value="2"/>
</dbReference>
<dbReference type="SUPFAM" id="SSF53167">
    <property type="entry name" value="Purine and uridine phosphorylases"/>
    <property type="match status" value="1"/>
</dbReference>
<dbReference type="Proteomes" id="UP000243081">
    <property type="component" value="Unassembled WGS sequence"/>
</dbReference>
<evidence type="ECO:0000256" key="1">
    <source>
        <dbReference type="ARBA" id="ARBA00022737"/>
    </source>
</evidence>
<dbReference type="InterPro" id="IPR036770">
    <property type="entry name" value="Ankyrin_rpt-contain_sf"/>
</dbReference>
<protein>
    <submittedName>
        <fullName evidence="5">Uncharacterized protein</fullName>
    </submittedName>
</protein>
<evidence type="ECO:0000259" key="3">
    <source>
        <dbReference type="Pfam" id="PF22939"/>
    </source>
</evidence>
<evidence type="ECO:0000256" key="2">
    <source>
        <dbReference type="PROSITE-ProRule" id="PRU00023"/>
    </source>
</evidence>
<evidence type="ECO:0000313" key="5">
    <source>
        <dbReference type="EMBL" id="OAQ96229.1"/>
    </source>
</evidence>
<dbReference type="PROSITE" id="PS50297">
    <property type="entry name" value="ANK_REP_REGION"/>
    <property type="match status" value="2"/>
</dbReference>
<dbReference type="Gene3D" id="3.40.50.300">
    <property type="entry name" value="P-loop containing nucleotide triphosphate hydrolases"/>
    <property type="match status" value="1"/>
</dbReference>
<dbReference type="Pfam" id="PF13637">
    <property type="entry name" value="Ank_4"/>
    <property type="match status" value="2"/>
</dbReference>
<dbReference type="OMA" id="WGHTPLR"/>
<keyword evidence="6" id="KW-1185">Reference proteome</keyword>
<feature type="repeat" description="ANK" evidence="2">
    <location>
        <begin position="969"/>
        <end position="990"/>
    </location>
</feature>
<dbReference type="Gene3D" id="3.40.50.1580">
    <property type="entry name" value="Nucleoside phosphorylase domain"/>
    <property type="match status" value="1"/>
</dbReference>
<dbReference type="InterPro" id="IPR054471">
    <property type="entry name" value="GPIID_WHD"/>
</dbReference>
<dbReference type="Pfam" id="PF22939">
    <property type="entry name" value="WHD_GPIID"/>
    <property type="match status" value="1"/>
</dbReference>
<dbReference type="SMART" id="SM00248">
    <property type="entry name" value="ANK"/>
    <property type="match status" value="5"/>
</dbReference>
<comment type="caution">
    <text evidence="5">The sequence shown here is derived from an EMBL/GenBank/DDBJ whole genome shotgun (WGS) entry which is preliminary data.</text>
</comment>
<dbReference type="Pfam" id="PF12796">
    <property type="entry name" value="Ank_2"/>
    <property type="match status" value="1"/>
</dbReference>
<organism evidence="5 6">
    <name type="scientific">Cordyceps confragosa</name>
    <name type="common">Lecanicillium lecanii</name>
    <dbReference type="NCBI Taxonomy" id="2714763"/>
    <lineage>
        <taxon>Eukaryota</taxon>
        <taxon>Fungi</taxon>
        <taxon>Dikarya</taxon>
        <taxon>Ascomycota</taxon>
        <taxon>Pezizomycotina</taxon>
        <taxon>Sordariomycetes</taxon>
        <taxon>Hypocreomycetidae</taxon>
        <taxon>Hypocreales</taxon>
        <taxon>Cordycipitaceae</taxon>
        <taxon>Akanthomyces</taxon>
    </lineage>
</organism>
<dbReference type="GO" id="GO:0009116">
    <property type="term" value="P:nucleoside metabolic process"/>
    <property type="evidence" value="ECO:0007669"/>
    <property type="project" value="InterPro"/>
</dbReference>
<dbReference type="PANTHER" id="PTHR46082:SF11">
    <property type="entry name" value="AAA+ ATPASE DOMAIN-CONTAINING PROTEIN-RELATED"/>
    <property type="match status" value="1"/>
</dbReference>
<dbReference type="SUPFAM" id="SSF48403">
    <property type="entry name" value="Ankyrin repeat"/>
    <property type="match status" value="1"/>
</dbReference>
<dbReference type="PANTHER" id="PTHR46082">
    <property type="entry name" value="ATP/GTP-BINDING PROTEIN-RELATED"/>
    <property type="match status" value="1"/>
</dbReference>
<reference evidence="5 6" key="1">
    <citation type="submission" date="2016-03" db="EMBL/GenBank/DDBJ databases">
        <title>Fine-scale spatial genetic structure of a fungal parasite of coffee scale insects.</title>
        <authorList>
            <person name="Jackson D."/>
            <person name="Zemenick K.A."/>
            <person name="Malloure B."/>
            <person name="Quandt C.A."/>
            <person name="James T.Y."/>
        </authorList>
    </citation>
    <scope>NUCLEOTIDE SEQUENCE [LARGE SCALE GENOMIC DNA]</scope>
    <source>
        <strain evidence="5 6">UM487</strain>
    </source>
</reference>
<feature type="repeat" description="ANK" evidence="2">
    <location>
        <begin position="936"/>
        <end position="968"/>
    </location>
</feature>
<dbReference type="GO" id="GO:0003824">
    <property type="term" value="F:catalytic activity"/>
    <property type="evidence" value="ECO:0007669"/>
    <property type="project" value="InterPro"/>
</dbReference>
<dbReference type="Pfam" id="PF24883">
    <property type="entry name" value="NPHP3_N"/>
    <property type="match status" value="1"/>
</dbReference>
<dbReference type="InterPro" id="IPR002110">
    <property type="entry name" value="Ankyrin_rpt"/>
</dbReference>
<dbReference type="AlphaFoldDB" id="A0A179I3B7"/>
<feature type="domain" description="GPI inositol-deacylase winged helix" evidence="3">
    <location>
        <begin position="695"/>
        <end position="773"/>
    </location>
</feature>
<proteinExistence type="predicted"/>
<feature type="repeat" description="ANK" evidence="2">
    <location>
        <begin position="1003"/>
        <end position="1036"/>
    </location>
</feature>
<dbReference type="InterPro" id="IPR035994">
    <property type="entry name" value="Nucleoside_phosphorylase_sf"/>
</dbReference>
<keyword evidence="1" id="KW-0677">Repeat</keyword>
<dbReference type="InterPro" id="IPR056884">
    <property type="entry name" value="NPHP3-like_N"/>
</dbReference>
<keyword evidence="2" id="KW-0040">ANK repeat</keyword>
<dbReference type="OrthoDB" id="4869788at2759"/>
<name>A0A179I3B7_CORDF</name>
<feature type="domain" description="Nephrocystin 3-like N-terminal" evidence="4">
    <location>
        <begin position="415"/>
        <end position="576"/>
    </location>
</feature>